<protein>
    <submittedName>
        <fullName evidence="1">Homocysteine S-methyltransferase</fullName>
    </submittedName>
</protein>
<keyword evidence="2" id="KW-1185">Reference proteome</keyword>
<accession>A0ACC1U1C9</accession>
<reference evidence="1" key="1">
    <citation type="submission" date="2022-09" db="EMBL/GenBank/DDBJ databases">
        <title>A Global Phylogenomic Analysis of the Shiitake Genus Lentinula.</title>
        <authorList>
            <consortium name="DOE Joint Genome Institute"/>
            <person name="Sierra-Patev S."/>
            <person name="Min B."/>
            <person name="Naranjo-Ortiz M."/>
            <person name="Looney B."/>
            <person name="Konkel Z."/>
            <person name="Slot J.C."/>
            <person name="Sakamoto Y."/>
            <person name="Steenwyk J.L."/>
            <person name="Rokas A."/>
            <person name="Carro J."/>
            <person name="Camarero S."/>
            <person name="Ferreira P."/>
            <person name="Molpeceres G."/>
            <person name="Ruiz-Duenas F.J."/>
            <person name="Serrano A."/>
            <person name="Henrissat B."/>
            <person name="Drula E."/>
            <person name="Hughes K.W."/>
            <person name="Mata J.L."/>
            <person name="Ishikawa N.K."/>
            <person name="Vargas-Isla R."/>
            <person name="Ushijima S."/>
            <person name="Smith C.A."/>
            <person name="Ahrendt S."/>
            <person name="Andreopoulos W."/>
            <person name="He G."/>
            <person name="Labutti K."/>
            <person name="Lipzen A."/>
            <person name="Ng V."/>
            <person name="Riley R."/>
            <person name="Sandor L."/>
            <person name="Barry K."/>
            <person name="Martinez A.T."/>
            <person name="Xiao Y."/>
            <person name="Gibbons J.G."/>
            <person name="Terashima K."/>
            <person name="Grigoriev I.V."/>
            <person name="Hibbett D.S."/>
        </authorList>
    </citation>
    <scope>NUCLEOTIDE SEQUENCE</scope>
    <source>
        <strain evidence="1">TMI1499</strain>
    </source>
</reference>
<comment type="caution">
    <text evidence="1">The sequence shown here is derived from an EMBL/GenBank/DDBJ whole genome shotgun (WGS) entry which is preliminary data.</text>
</comment>
<evidence type="ECO:0000313" key="1">
    <source>
        <dbReference type="EMBL" id="KAJ3810866.1"/>
    </source>
</evidence>
<organism evidence="1 2">
    <name type="scientific">Lentinula aff. lateritia</name>
    <dbReference type="NCBI Taxonomy" id="2804960"/>
    <lineage>
        <taxon>Eukaryota</taxon>
        <taxon>Fungi</taxon>
        <taxon>Dikarya</taxon>
        <taxon>Basidiomycota</taxon>
        <taxon>Agaricomycotina</taxon>
        <taxon>Agaricomycetes</taxon>
        <taxon>Agaricomycetidae</taxon>
        <taxon>Agaricales</taxon>
        <taxon>Marasmiineae</taxon>
        <taxon>Omphalotaceae</taxon>
        <taxon>Lentinula</taxon>
    </lineage>
</organism>
<dbReference type="Proteomes" id="UP001163835">
    <property type="component" value="Unassembled WGS sequence"/>
</dbReference>
<gene>
    <name evidence="1" type="ORF">F5876DRAFT_40924</name>
</gene>
<dbReference type="EMBL" id="MU795083">
    <property type="protein sequence ID" value="KAJ3810866.1"/>
    <property type="molecule type" value="Genomic_DNA"/>
</dbReference>
<evidence type="ECO:0000313" key="2">
    <source>
        <dbReference type="Proteomes" id="UP001163835"/>
    </source>
</evidence>
<proteinExistence type="predicted"/>
<name>A0ACC1U1C9_9AGAR</name>
<sequence length="401" mass="44768">MDNPLSKIFVTSPVVIDGGFGTTLEQWFQLDISNTPLWSTKAVVDHADLVIEAHLAFLRAGAELITTSTYQCSYPTFARAGYTTADVRRIMSKSVQLASKAREIFCDEQVRNGTPVRNVRIALSLGPFGASLEPAQEFDGFYPPPFGPKAYTHMDAENDNNFGDDEVAKNESIDALTQFHIERLLILFENEAMWSIIDCIAFETVPLTREIWAIRRAMGLLHDRVGAGRVSTDKAKPWWISMVFPNGIYPEIAKDGCSRIQVADIVSAAIEDQSINHPCPSGLGINCTQMEYLPKLISEFEGSLQNFQKTQTSSDWDSDLLNNSIIKPWLVLYPNGGDIYDPVTQTWVEKNQANEEHWARTLAMSYTPSRIWAGVILGGCCRTTPIHIQSLKQMVQSDINP</sequence>